<dbReference type="SUPFAM" id="SSF48613">
    <property type="entry name" value="Heme oxygenase-like"/>
    <property type="match status" value="1"/>
</dbReference>
<gene>
    <name evidence="1" type="ORF">UFOPK2761_00578</name>
</gene>
<dbReference type="Gene3D" id="1.20.910.10">
    <property type="entry name" value="Heme oxygenase-like"/>
    <property type="match status" value="1"/>
</dbReference>
<evidence type="ECO:0000313" key="1">
    <source>
        <dbReference type="EMBL" id="CAB4732018.1"/>
    </source>
</evidence>
<proteinExistence type="predicted"/>
<dbReference type="Pfam" id="PF14518">
    <property type="entry name" value="Haem_oxygenas_2"/>
    <property type="match status" value="1"/>
</dbReference>
<dbReference type="SMART" id="SM01236">
    <property type="entry name" value="Haem_oxygenase_2"/>
    <property type="match status" value="1"/>
</dbReference>
<reference evidence="1" key="1">
    <citation type="submission" date="2020-05" db="EMBL/GenBank/DDBJ databases">
        <authorList>
            <person name="Chiriac C."/>
            <person name="Salcher M."/>
            <person name="Ghai R."/>
            <person name="Kavagutti S V."/>
        </authorList>
    </citation>
    <scope>NUCLEOTIDE SEQUENCE</scope>
</reference>
<sequence length="330" mass="35953">MRGAPPLPTPRGELSEALVAALGGRGVTRCLEPDSAADEALSLWILYELHHRGFEGVDDALEWDPALLVCRAHLEHDLEARWRRRARAVVAPAQQRCEAGEDLAPVFFDLCETDTGGGSIASFLQRDADLDQVLAVLRQRSIYHVREQDPSMWTLPRLDDETKAHLVAIAADEYGNGDPARLHAVLWRRGVEACGLGSGYAAYVDEALPEVLEQVNLMSMLGLHRRLVPAALGHLAAFEVTSAVPSRRVARGLERVGAPEEMVDYYREHMVADAVHEQLAVRRMLGSLVAHDPDTLPDVLWGGAVCLLAEQATATAVLAHVGADREPAVA</sequence>
<accession>A0A6J6SBF9</accession>
<dbReference type="AlphaFoldDB" id="A0A6J6SBF9"/>
<dbReference type="EMBL" id="CAEZYQ010000003">
    <property type="protein sequence ID" value="CAB4732018.1"/>
    <property type="molecule type" value="Genomic_DNA"/>
</dbReference>
<dbReference type="InterPro" id="IPR016084">
    <property type="entry name" value="Haem_Oase-like_multi-hlx"/>
</dbReference>
<protein>
    <submittedName>
        <fullName evidence="1">Unannotated protein</fullName>
    </submittedName>
</protein>
<name>A0A6J6SBF9_9ZZZZ</name>
<organism evidence="1">
    <name type="scientific">freshwater metagenome</name>
    <dbReference type="NCBI Taxonomy" id="449393"/>
    <lineage>
        <taxon>unclassified sequences</taxon>
        <taxon>metagenomes</taxon>
        <taxon>ecological metagenomes</taxon>
    </lineage>
</organism>